<organism evidence="1">
    <name type="scientific">viral metagenome</name>
    <dbReference type="NCBI Taxonomy" id="1070528"/>
    <lineage>
        <taxon>unclassified sequences</taxon>
        <taxon>metagenomes</taxon>
        <taxon>organismal metagenomes</taxon>
    </lineage>
</organism>
<sequence>MEQVLIGDIFSNIEPYLCIKDLYELSWSCKKINNTIDVRIKKKIINKINIRLRSHLGKNYAKDGCSGGRIIYCTMFTQ</sequence>
<evidence type="ECO:0008006" key="2">
    <source>
        <dbReference type="Google" id="ProtNLM"/>
    </source>
</evidence>
<dbReference type="EMBL" id="MN739356">
    <property type="protein sequence ID" value="QHT00570.1"/>
    <property type="molecule type" value="Genomic_DNA"/>
</dbReference>
<name>A0A6C0C9S9_9ZZZZ</name>
<proteinExistence type="predicted"/>
<evidence type="ECO:0000313" key="1">
    <source>
        <dbReference type="EMBL" id="QHT00570.1"/>
    </source>
</evidence>
<protein>
    <recommendedName>
        <fullName evidence="2">F-box domain-containing protein</fullName>
    </recommendedName>
</protein>
<accession>A0A6C0C9S9</accession>
<dbReference type="AlphaFoldDB" id="A0A6C0C9S9"/>
<reference evidence="1" key="1">
    <citation type="journal article" date="2020" name="Nature">
        <title>Giant virus diversity and host interactions through global metagenomics.</title>
        <authorList>
            <person name="Schulz F."/>
            <person name="Roux S."/>
            <person name="Paez-Espino D."/>
            <person name="Jungbluth S."/>
            <person name="Walsh D.A."/>
            <person name="Denef V.J."/>
            <person name="McMahon K.D."/>
            <person name="Konstantinidis K.T."/>
            <person name="Eloe-Fadrosh E.A."/>
            <person name="Kyrpides N.C."/>
            <person name="Woyke T."/>
        </authorList>
    </citation>
    <scope>NUCLEOTIDE SEQUENCE</scope>
    <source>
        <strain evidence="1">GVMAG-M-3300020192-26</strain>
    </source>
</reference>